<proteinExistence type="predicted"/>
<name>A0A319ENI7_ASPSB</name>
<gene>
    <name evidence="1" type="ORF">BO78DRAFT_422688</name>
</gene>
<dbReference type="EMBL" id="KZ826397">
    <property type="protein sequence ID" value="PYI02329.1"/>
    <property type="molecule type" value="Genomic_DNA"/>
</dbReference>
<protein>
    <submittedName>
        <fullName evidence="1">Uncharacterized protein</fullName>
    </submittedName>
</protein>
<sequence length="134" mass="15817">MEPQEPLFLRRSFVNVPVEISMMIVDMLFKERHRKQAAVRDIRNLLEAFQWTLPQKYWLTQYKVDVIYEVDEFVQAGKVINLANLCLGLEELMLNEHWYCESGFSTRVRAFKFMQGIKEHFLNLVDGDGDCVVV</sequence>
<evidence type="ECO:0000313" key="2">
    <source>
        <dbReference type="Proteomes" id="UP000248423"/>
    </source>
</evidence>
<reference evidence="1 2" key="1">
    <citation type="submission" date="2018-02" db="EMBL/GenBank/DDBJ databases">
        <title>The genomes of Aspergillus section Nigri reveals drivers in fungal speciation.</title>
        <authorList>
            <consortium name="DOE Joint Genome Institute"/>
            <person name="Vesth T.C."/>
            <person name="Nybo J."/>
            <person name="Theobald S."/>
            <person name="Brandl J."/>
            <person name="Frisvad J.C."/>
            <person name="Nielsen K.F."/>
            <person name="Lyhne E.K."/>
            <person name="Kogle M.E."/>
            <person name="Kuo A."/>
            <person name="Riley R."/>
            <person name="Clum A."/>
            <person name="Nolan M."/>
            <person name="Lipzen A."/>
            <person name="Salamov A."/>
            <person name="Henrissat B."/>
            <person name="Wiebenga A."/>
            <person name="De vries R.P."/>
            <person name="Grigoriev I.V."/>
            <person name="Mortensen U.H."/>
            <person name="Andersen M.R."/>
            <person name="Baker S.E."/>
        </authorList>
    </citation>
    <scope>NUCLEOTIDE SEQUENCE [LARGE SCALE GENOMIC DNA]</scope>
    <source>
        <strain evidence="1 2">CBS 121057</strain>
    </source>
</reference>
<dbReference type="AlphaFoldDB" id="A0A319ENI7"/>
<accession>A0A319ENI7</accession>
<dbReference type="VEuPathDB" id="FungiDB:BO78DRAFT_422688"/>
<dbReference type="STRING" id="1448318.A0A319ENI7"/>
<dbReference type="OrthoDB" id="4524525at2759"/>
<keyword evidence="2" id="KW-1185">Reference proteome</keyword>
<evidence type="ECO:0000313" key="1">
    <source>
        <dbReference type="EMBL" id="PYI02329.1"/>
    </source>
</evidence>
<dbReference type="Proteomes" id="UP000248423">
    <property type="component" value="Unassembled WGS sequence"/>
</dbReference>
<organism evidence="1 2">
    <name type="scientific">Aspergillus sclerotiicarbonarius (strain CBS 121057 / IBT 28362)</name>
    <dbReference type="NCBI Taxonomy" id="1448318"/>
    <lineage>
        <taxon>Eukaryota</taxon>
        <taxon>Fungi</taxon>
        <taxon>Dikarya</taxon>
        <taxon>Ascomycota</taxon>
        <taxon>Pezizomycotina</taxon>
        <taxon>Eurotiomycetes</taxon>
        <taxon>Eurotiomycetidae</taxon>
        <taxon>Eurotiales</taxon>
        <taxon>Aspergillaceae</taxon>
        <taxon>Aspergillus</taxon>
        <taxon>Aspergillus subgen. Circumdati</taxon>
    </lineage>
</organism>